<reference evidence="1 2" key="1">
    <citation type="journal article" date="2020" name="Genomics">
        <title>Characterization of a novel alphabaculovirus isolated from the Southern armyworm, Spodoptera eridania (Cramer, 1782) (Lepidoptera: Noctuidae) and the evolution of odv-e66, a bacterium-acquired baculoviral chondroitinase gene.</title>
        <authorList>
            <person name="Rodrigues D.T."/>
            <person name="Peterson L."/>
            <person name="de Oliveira L.B."/>
            <person name="Sosa-Gomez D.R."/>
            <person name="Ribeiro B.M."/>
            <person name="Ardisson-Araujo D.M.P."/>
        </authorList>
    </citation>
    <scope>NUCLEOTIDE SEQUENCE [LARGE SCALE GENOMIC DNA]</scope>
    <source>
        <strain evidence="1">CNPSo-165</strain>
    </source>
</reference>
<organism evidence="1 2">
    <name type="scientific">Spodoptera eridania nucleopolyhedrovirus</name>
    <dbReference type="NCBI Taxonomy" id="2315721"/>
    <lineage>
        <taxon>Viruses</taxon>
        <taxon>Viruses incertae sedis</taxon>
        <taxon>Naldaviricetes</taxon>
        <taxon>Lefavirales</taxon>
        <taxon>Baculoviridae</taxon>
        <taxon>Alphabaculovirus</taxon>
        <taxon>Alphabaculovirus speridaniae</taxon>
    </lineage>
</organism>
<evidence type="ECO:0000313" key="1">
    <source>
        <dbReference type="EMBL" id="QNV47858.1"/>
    </source>
</evidence>
<accession>A0ABX6TQH1</accession>
<name>A0ABX6TQH1_9ABAC</name>
<protein>
    <submittedName>
        <fullName evidence="1">Uncharacterized protein</fullName>
    </submittedName>
</protein>
<dbReference type="Proteomes" id="UP000831439">
    <property type="component" value="Segment"/>
</dbReference>
<sequence>MSLIRTVEEYVGRLAGHFWLTKRVPMTSMNKPLMNYTRTLYVEVYYTLQATALHGPAETIRKIVCYDCREKFKLYVFCYMHLKYAGPVRNSDFGVDEAMCDMCDETAVVWRKKKLILIDTE</sequence>
<keyword evidence="2" id="KW-1185">Reference proteome</keyword>
<proteinExistence type="predicted"/>
<dbReference type="RefSeq" id="YP_010800434.1">
    <property type="nucleotide sequence ID" value="NC_076869.1"/>
</dbReference>
<dbReference type="EMBL" id="MT040195">
    <property type="protein sequence ID" value="QNV47858.1"/>
    <property type="molecule type" value="Genomic_DNA"/>
</dbReference>
<dbReference type="GeneID" id="80539038"/>
<evidence type="ECO:0000313" key="2">
    <source>
        <dbReference type="Proteomes" id="UP000831439"/>
    </source>
</evidence>